<evidence type="ECO:0000256" key="5">
    <source>
        <dbReference type="ARBA" id="ARBA00047664"/>
    </source>
</evidence>
<protein>
    <recommendedName>
        <fullName evidence="6">Phosphoribosylglycinamide formyltransferase</fullName>
        <ecNumber evidence="6">2.1.2.2</ecNumber>
    </recommendedName>
    <alternativeName>
        <fullName evidence="6">5'-phosphoribosylglycinamide transformylase</fullName>
    </alternativeName>
    <alternativeName>
        <fullName evidence="6">GAR transformylase</fullName>
        <shortName evidence="6">GART</shortName>
    </alternativeName>
</protein>
<dbReference type="PANTHER" id="PTHR43369:SF2">
    <property type="entry name" value="PHOSPHORIBOSYLGLYCINAMIDE FORMYLTRANSFERASE"/>
    <property type="match status" value="1"/>
</dbReference>
<evidence type="ECO:0000256" key="6">
    <source>
        <dbReference type="HAMAP-Rule" id="MF_01930"/>
    </source>
</evidence>
<dbReference type="HAMAP" id="MF_01930">
    <property type="entry name" value="PurN"/>
    <property type="match status" value="1"/>
</dbReference>
<dbReference type="EMBL" id="JADCKA010000001">
    <property type="protein sequence ID" value="MBE5034775.1"/>
    <property type="molecule type" value="Genomic_DNA"/>
</dbReference>
<comment type="similarity">
    <text evidence="4 6">Belongs to the GART family.</text>
</comment>
<dbReference type="InterPro" id="IPR036477">
    <property type="entry name" value="Formyl_transf_N_sf"/>
</dbReference>
<feature type="domain" description="Formyl transferase N-terminal" evidence="7">
    <location>
        <begin position="8"/>
        <end position="193"/>
    </location>
</feature>
<keyword evidence="9" id="KW-1185">Reference proteome</keyword>
<name>A0ABR9QV87_9FIRM</name>
<dbReference type="SUPFAM" id="SSF53328">
    <property type="entry name" value="Formyltransferase"/>
    <property type="match status" value="1"/>
</dbReference>
<comment type="caution">
    <text evidence="8">The sequence shown here is derived from an EMBL/GenBank/DDBJ whole genome shotgun (WGS) entry which is preliminary data.</text>
</comment>
<dbReference type="NCBIfam" id="TIGR00639">
    <property type="entry name" value="PurN"/>
    <property type="match status" value="1"/>
</dbReference>
<evidence type="ECO:0000313" key="8">
    <source>
        <dbReference type="EMBL" id="MBE5034775.1"/>
    </source>
</evidence>
<comment type="function">
    <text evidence="6">Catalyzes the transfer of a formyl group from 10-formyltetrahydrofolate to 5-phospho-ribosyl-glycinamide (GAR), producing 5-phospho-ribosyl-N-formylglycinamide (FGAR) and tetrahydrofolate.</text>
</comment>
<evidence type="ECO:0000259" key="7">
    <source>
        <dbReference type="Pfam" id="PF00551"/>
    </source>
</evidence>
<dbReference type="InterPro" id="IPR001555">
    <property type="entry name" value="GART_AS"/>
</dbReference>
<evidence type="ECO:0000256" key="4">
    <source>
        <dbReference type="ARBA" id="ARBA00038440"/>
    </source>
</evidence>
<dbReference type="Gene3D" id="3.40.50.170">
    <property type="entry name" value="Formyl transferase, N-terminal domain"/>
    <property type="match status" value="1"/>
</dbReference>
<dbReference type="EC" id="2.1.2.2" evidence="6"/>
<dbReference type="PROSITE" id="PS00373">
    <property type="entry name" value="GART"/>
    <property type="match status" value="1"/>
</dbReference>
<dbReference type="Pfam" id="PF00551">
    <property type="entry name" value="Formyl_trans_N"/>
    <property type="match status" value="1"/>
</dbReference>
<dbReference type="InterPro" id="IPR002376">
    <property type="entry name" value="Formyl_transf_N"/>
</dbReference>
<keyword evidence="3 6" id="KW-0658">Purine biosynthesis</keyword>
<feature type="active site" description="Proton donor" evidence="6">
    <location>
        <position position="115"/>
    </location>
</feature>
<comment type="pathway">
    <text evidence="1 6">Purine metabolism; IMP biosynthesis via de novo pathway; N(2)-formyl-N(1)-(5-phospho-D-ribosyl)glycinamide from N(1)-(5-phospho-D-ribosyl)glycinamide (10-formyl THF route): step 1/1.</text>
</comment>
<reference evidence="8 9" key="1">
    <citation type="submission" date="2020-10" db="EMBL/GenBank/DDBJ databases">
        <title>ChiBAC.</title>
        <authorList>
            <person name="Zenner C."/>
            <person name="Hitch T.C.A."/>
            <person name="Clavel T."/>
        </authorList>
    </citation>
    <scope>NUCLEOTIDE SEQUENCE [LARGE SCALE GENOMIC DNA]</scope>
    <source>
        <strain evidence="8 9">DSM 108706</strain>
    </source>
</reference>
<feature type="binding site" evidence="6">
    <location>
        <begin position="17"/>
        <end position="19"/>
    </location>
    <ligand>
        <name>N(1)-(5-phospho-beta-D-ribosyl)glycinamide</name>
        <dbReference type="ChEBI" id="CHEBI:143788"/>
    </ligand>
</feature>
<dbReference type="InterPro" id="IPR004607">
    <property type="entry name" value="GART"/>
</dbReference>
<evidence type="ECO:0000313" key="9">
    <source>
        <dbReference type="Proteomes" id="UP001516588"/>
    </source>
</evidence>
<feature type="binding site" evidence="6">
    <location>
        <position position="113"/>
    </location>
    <ligand>
        <name>(6R)-10-formyltetrahydrofolate</name>
        <dbReference type="ChEBI" id="CHEBI:195366"/>
    </ligand>
</feature>
<dbReference type="CDD" id="cd08645">
    <property type="entry name" value="FMT_core_GART"/>
    <property type="match status" value="1"/>
</dbReference>
<feature type="binding site" evidence="6">
    <location>
        <position position="72"/>
    </location>
    <ligand>
        <name>(6R)-10-formyltetrahydrofolate</name>
        <dbReference type="ChEBI" id="CHEBI:195366"/>
    </ligand>
</feature>
<proteinExistence type="inferred from homology"/>
<evidence type="ECO:0000256" key="1">
    <source>
        <dbReference type="ARBA" id="ARBA00005054"/>
    </source>
</evidence>
<comment type="caution">
    <text evidence="6">Lacks conserved residue(s) required for the propagation of feature annotation.</text>
</comment>
<sequence>MGKKKVIRISVLVSGNGSNLQALIDAIEEGSIENAKIVQVISSNASAYAVERAQEHDIPVNIITKHDYADIRDRMDAILEALNNESTDLVVLAGYLSILPKKVIDAYEDRIINVHPALLPKHGGKECYGIKVHEKVIAAGETESGATVHYVDEGIDTGRIIIQGIVPVKSSDTPELLQARVLKKEHQILPEAVRMVMREKGW</sequence>
<evidence type="ECO:0000256" key="2">
    <source>
        <dbReference type="ARBA" id="ARBA00022679"/>
    </source>
</evidence>
<dbReference type="GO" id="GO:0004644">
    <property type="term" value="F:phosphoribosylglycinamide formyltransferase activity"/>
    <property type="evidence" value="ECO:0007669"/>
    <property type="project" value="UniProtKB-EC"/>
</dbReference>
<gene>
    <name evidence="6" type="primary">purN</name>
    <name evidence="8" type="ORF">INF20_00530</name>
</gene>
<feature type="site" description="Raises pKa of active site His" evidence="6">
    <location>
        <position position="156"/>
    </location>
</feature>
<dbReference type="Proteomes" id="UP001516588">
    <property type="component" value="Unassembled WGS sequence"/>
</dbReference>
<dbReference type="RefSeq" id="WP_226384442.1">
    <property type="nucleotide sequence ID" value="NZ_JADCKA010000001.1"/>
</dbReference>
<accession>A0ABR9QV87</accession>
<organism evidence="8 9">
    <name type="scientific">Gallibacter intestinalis</name>
    <dbReference type="NCBI Taxonomy" id="2779356"/>
    <lineage>
        <taxon>Bacteria</taxon>
        <taxon>Bacillati</taxon>
        <taxon>Bacillota</taxon>
        <taxon>Clostridia</taxon>
        <taxon>Eubacteriales</taxon>
        <taxon>Eubacteriaceae</taxon>
        <taxon>Gallibacter</taxon>
    </lineage>
</organism>
<dbReference type="PANTHER" id="PTHR43369">
    <property type="entry name" value="PHOSPHORIBOSYLGLYCINAMIDE FORMYLTRANSFERASE"/>
    <property type="match status" value="1"/>
</dbReference>
<keyword evidence="2 6" id="KW-0808">Transferase</keyword>
<evidence type="ECO:0000256" key="3">
    <source>
        <dbReference type="ARBA" id="ARBA00022755"/>
    </source>
</evidence>
<comment type="catalytic activity">
    <reaction evidence="5 6">
        <text>N(1)-(5-phospho-beta-D-ribosyl)glycinamide + (6R)-10-formyltetrahydrofolate = N(2)-formyl-N(1)-(5-phospho-beta-D-ribosyl)glycinamide + (6S)-5,6,7,8-tetrahydrofolate + H(+)</text>
        <dbReference type="Rhea" id="RHEA:15053"/>
        <dbReference type="ChEBI" id="CHEBI:15378"/>
        <dbReference type="ChEBI" id="CHEBI:57453"/>
        <dbReference type="ChEBI" id="CHEBI:143788"/>
        <dbReference type="ChEBI" id="CHEBI:147286"/>
        <dbReference type="ChEBI" id="CHEBI:195366"/>
        <dbReference type="EC" id="2.1.2.2"/>
    </reaction>
</comment>